<accession>A0A1D1UV75</accession>
<feature type="transmembrane region" description="Helical" evidence="1">
    <location>
        <begin position="50"/>
        <end position="73"/>
    </location>
</feature>
<feature type="transmembrane region" description="Helical" evidence="1">
    <location>
        <begin position="162"/>
        <end position="180"/>
    </location>
</feature>
<dbReference type="AlphaFoldDB" id="A0A1D1UV75"/>
<sequence>MEAGQAALVSATHPQELYQATAAQRERLSLSLNGEPGSDRVRRVISVIQCATSGSAIVYGIAYRIVVFVVPFVHNVSDLGFALLLISMILTFIAGGFGWSISFYQRPRINHPSNSRLLHLVISCAAGFTNISSLIAQAIAVWFSYGLINRFPIQGVEFPHHVLLVILIVLCGGISTYSAYRYADDLLEDFEDHEHNKRRATLVI</sequence>
<keyword evidence="1" id="KW-1133">Transmembrane helix</keyword>
<name>A0A1D1UV75_RAMVA</name>
<organism evidence="2 3">
    <name type="scientific">Ramazzottius varieornatus</name>
    <name type="common">Water bear</name>
    <name type="synonym">Tardigrade</name>
    <dbReference type="NCBI Taxonomy" id="947166"/>
    <lineage>
        <taxon>Eukaryota</taxon>
        <taxon>Metazoa</taxon>
        <taxon>Ecdysozoa</taxon>
        <taxon>Tardigrada</taxon>
        <taxon>Eutardigrada</taxon>
        <taxon>Parachela</taxon>
        <taxon>Hypsibioidea</taxon>
        <taxon>Ramazzottiidae</taxon>
        <taxon>Ramazzottius</taxon>
    </lineage>
</organism>
<proteinExistence type="predicted"/>
<dbReference type="Proteomes" id="UP000186922">
    <property type="component" value="Unassembled WGS sequence"/>
</dbReference>
<feature type="transmembrane region" description="Helical" evidence="1">
    <location>
        <begin position="117"/>
        <end position="142"/>
    </location>
</feature>
<dbReference type="EMBL" id="BDGG01000001">
    <property type="protein sequence ID" value="GAU90263.1"/>
    <property type="molecule type" value="Genomic_DNA"/>
</dbReference>
<evidence type="ECO:0000313" key="3">
    <source>
        <dbReference type="Proteomes" id="UP000186922"/>
    </source>
</evidence>
<keyword evidence="1" id="KW-0812">Transmembrane</keyword>
<feature type="transmembrane region" description="Helical" evidence="1">
    <location>
        <begin position="79"/>
        <end position="105"/>
    </location>
</feature>
<gene>
    <name evidence="2" type="primary">RvY_02704-1</name>
    <name evidence="2" type="synonym">RvY_02704.1</name>
    <name evidence="2" type="ORF">RvY_02704</name>
</gene>
<evidence type="ECO:0000313" key="2">
    <source>
        <dbReference type="EMBL" id="GAU90263.1"/>
    </source>
</evidence>
<reference evidence="2 3" key="1">
    <citation type="journal article" date="2016" name="Nat. Commun.">
        <title>Extremotolerant tardigrade genome and improved radiotolerance of human cultured cells by tardigrade-unique protein.</title>
        <authorList>
            <person name="Hashimoto T."/>
            <person name="Horikawa D.D."/>
            <person name="Saito Y."/>
            <person name="Kuwahara H."/>
            <person name="Kozuka-Hata H."/>
            <person name="Shin-I T."/>
            <person name="Minakuchi Y."/>
            <person name="Ohishi K."/>
            <person name="Motoyama A."/>
            <person name="Aizu T."/>
            <person name="Enomoto A."/>
            <person name="Kondo K."/>
            <person name="Tanaka S."/>
            <person name="Hara Y."/>
            <person name="Koshikawa S."/>
            <person name="Sagara H."/>
            <person name="Miura T."/>
            <person name="Yokobori S."/>
            <person name="Miyagawa K."/>
            <person name="Suzuki Y."/>
            <person name="Kubo T."/>
            <person name="Oyama M."/>
            <person name="Kohara Y."/>
            <person name="Fujiyama A."/>
            <person name="Arakawa K."/>
            <person name="Katayama T."/>
            <person name="Toyoda A."/>
            <person name="Kunieda T."/>
        </authorList>
    </citation>
    <scope>NUCLEOTIDE SEQUENCE [LARGE SCALE GENOMIC DNA]</scope>
    <source>
        <strain evidence="2 3">YOKOZUNA-1</strain>
    </source>
</reference>
<keyword evidence="1" id="KW-0472">Membrane</keyword>
<protein>
    <submittedName>
        <fullName evidence="2">Uncharacterized protein</fullName>
    </submittedName>
</protein>
<comment type="caution">
    <text evidence="2">The sequence shown here is derived from an EMBL/GenBank/DDBJ whole genome shotgun (WGS) entry which is preliminary data.</text>
</comment>
<keyword evidence="3" id="KW-1185">Reference proteome</keyword>
<evidence type="ECO:0000256" key="1">
    <source>
        <dbReference type="SAM" id="Phobius"/>
    </source>
</evidence>